<dbReference type="InterPro" id="IPR032710">
    <property type="entry name" value="NTF2-like_dom_sf"/>
</dbReference>
<comment type="caution">
    <text evidence="1">The sequence shown here is derived from an EMBL/GenBank/DDBJ whole genome shotgun (WGS) entry which is preliminary data.</text>
</comment>
<dbReference type="Pfam" id="PF12893">
    <property type="entry name" value="Lumazine_bd_2"/>
    <property type="match status" value="1"/>
</dbReference>
<sequence>MMNATSFKAIESVILDYFDGIYEGNTEKLTRVFQMDGYLYGDIKGDAYLKHVSEYIEGVKNRQSPKELDDAYHTEILGIEVLGKIAMAKLRLQMFGFNYYDYLSLAKIDGDWKIVNKVFAHVE</sequence>
<dbReference type="Proteomes" id="UP001203607">
    <property type="component" value="Unassembled WGS sequence"/>
</dbReference>
<evidence type="ECO:0000313" key="1">
    <source>
        <dbReference type="EMBL" id="MCL6274752.1"/>
    </source>
</evidence>
<name>A0ABT0PTP6_9FLAO</name>
<dbReference type="Gene3D" id="3.10.450.50">
    <property type="match status" value="1"/>
</dbReference>
<dbReference type="InterPro" id="IPR039437">
    <property type="entry name" value="FrzH/put_lumazine-bd"/>
</dbReference>
<accession>A0ABT0PTP6</accession>
<dbReference type="EMBL" id="JAMFMA010000003">
    <property type="protein sequence ID" value="MCL6274752.1"/>
    <property type="molecule type" value="Genomic_DNA"/>
</dbReference>
<proteinExistence type="predicted"/>
<keyword evidence="2" id="KW-1185">Reference proteome</keyword>
<organism evidence="1 2">
    <name type="scientific">Flagellimonas spongiicola</name>
    <dbReference type="NCBI Taxonomy" id="2942208"/>
    <lineage>
        <taxon>Bacteria</taxon>
        <taxon>Pseudomonadati</taxon>
        <taxon>Bacteroidota</taxon>
        <taxon>Flavobacteriia</taxon>
        <taxon>Flavobacteriales</taxon>
        <taxon>Flavobacteriaceae</taxon>
        <taxon>Flagellimonas</taxon>
    </lineage>
</organism>
<protein>
    <submittedName>
        <fullName evidence="1">Nuclear transport factor 2 family protein</fullName>
    </submittedName>
</protein>
<gene>
    <name evidence="1" type="ORF">M3P19_12090</name>
</gene>
<evidence type="ECO:0000313" key="2">
    <source>
        <dbReference type="Proteomes" id="UP001203607"/>
    </source>
</evidence>
<reference evidence="1 2" key="1">
    <citation type="submission" date="2022-05" db="EMBL/GenBank/DDBJ databases">
        <authorList>
            <person name="Park J.-S."/>
        </authorList>
    </citation>
    <scope>NUCLEOTIDE SEQUENCE [LARGE SCALE GENOMIC DNA]</scope>
    <source>
        <strain evidence="1 2">2012CJ35-5</strain>
    </source>
</reference>
<dbReference type="SUPFAM" id="SSF54427">
    <property type="entry name" value="NTF2-like"/>
    <property type="match status" value="1"/>
</dbReference>
<dbReference type="RefSeq" id="WP_249657939.1">
    <property type="nucleotide sequence ID" value="NZ_JAMFMA010000003.1"/>
</dbReference>